<proteinExistence type="predicted"/>
<feature type="region of interest" description="Disordered" evidence="1">
    <location>
        <begin position="643"/>
        <end position="671"/>
    </location>
</feature>
<dbReference type="PANTHER" id="PTHR16112">
    <property type="entry name" value="METHYL-CPG BINDING PROTEIN, DROSOPHILA"/>
    <property type="match status" value="1"/>
</dbReference>
<feature type="compositionally biased region" description="Low complexity" evidence="1">
    <location>
        <begin position="472"/>
        <end position="487"/>
    </location>
</feature>
<feature type="compositionally biased region" description="Low complexity" evidence="1">
    <location>
        <begin position="508"/>
        <end position="527"/>
    </location>
</feature>
<feature type="compositionally biased region" description="Gly residues" evidence="1">
    <location>
        <begin position="648"/>
        <end position="665"/>
    </location>
</feature>
<feature type="region of interest" description="Disordered" evidence="1">
    <location>
        <begin position="548"/>
        <end position="573"/>
    </location>
</feature>
<feature type="compositionally biased region" description="Polar residues" evidence="1">
    <location>
        <begin position="548"/>
        <end position="565"/>
    </location>
</feature>
<feature type="compositionally biased region" description="Low complexity" evidence="1">
    <location>
        <begin position="448"/>
        <end position="459"/>
    </location>
</feature>
<gene>
    <name evidence="3" type="ORF">QTP70_027918</name>
</gene>
<feature type="region of interest" description="Disordered" evidence="1">
    <location>
        <begin position="1296"/>
        <end position="1324"/>
    </location>
</feature>
<dbReference type="PROSITE" id="PS50982">
    <property type="entry name" value="MBD"/>
    <property type="match status" value="1"/>
</dbReference>
<feature type="region of interest" description="Disordered" evidence="1">
    <location>
        <begin position="1"/>
        <end position="20"/>
    </location>
</feature>
<feature type="compositionally biased region" description="Basic and acidic residues" evidence="1">
    <location>
        <begin position="1138"/>
        <end position="1147"/>
    </location>
</feature>
<feature type="region of interest" description="Disordered" evidence="1">
    <location>
        <begin position="427"/>
        <end position="536"/>
    </location>
</feature>
<dbReference type="SMART" id="SM00391">
    <property type="entry name" value="MBD"/>
    <property type="match status" value="1"/>
</dbReference>
<dbReference type="GO" id="GO:0005634">
    <property type="term" value="C:nucleus"/>
    <property type="evidence" value="ECO:0007669"/>
    <property type="project" value="TreeGrafter"/>
</dbReference>
<feature type="region of interest" description="Disordered" evidence="1">
    <location>
        <begin position="1189"/>
        <end position="1227"/>
    </location>
</feature>
<evidence type="ECO:0000313" key="3">
    <source>
        <dbReference type="EMBL" id="KAK3557484.1"/>
    </source>
</evidence>
<feature type="compositionally biased region" description="Polar residues" evidence="1">
    <location>
        <begin position="998"/>
        <end position="1010"/>
    </location>
</feature>
<feature type="compositionally biased region" description="Basic residues" evidence="1">
    <location>
        <begin position="1434"/>
        <end position="1445"/>
    </location>
</feature>
<dbReference type="InterPro" id="IPR001739">
    <property type="entry name" value="Methyl_CpG_DNA-bd"/>
</dbReference>
<dbReference type="Proteomes" id="UP001274896">
    <property type="component" value="Unassembled WGS sequence"/>
</dbReference>
<protein>
    <recommendedName>
        <fullName evidence="2">MBD domain-containing protein</fullName>
    </recommendedName>
</protein>
<dbReference type="GO" id="GO:0003682">
    <property type="term" value="F:chromatin binding"/>
    <property type="evidence" value="ECO:0007669"/>
    <property type="project" value="TreeGrafter"/>
</dbReference>
<dbReference type="EMBL" id="JAUCMX010000001">
    <property type="protein sequence ID" value="KAK3557484.1"/>
    <property type="molecule type" value="Genomic_DNA"/>
</dbReference>
<evidence type="ECO:0000256" key="1">
    <source>
        <dbReference type="SAM" id="MobiDB-lite"/>
    </source>
</evidence>
<feature type="region of interest" description="Disordered" evidence="1">
    <location>
        <begin position="1262"/>
        <end position="1283"/>
    </location>
</feature>
<feature type="region of interest" description="Disordered" evidence="1">
    <location>
        <begin position="996"/>
        <end position="1016"/>
    </location>
</feature>
<sequence length="1445" mass="153013">MNGGKESERGEGEGQPVPTQVPIGWQRKLESSRVIYISTNELSYSPSGSVLSSLEHVKSYLLTDGTCKCGLECPLILPKVFNFDPGATVKQRTAEDVKADEDVTKLCIHKRKLIAVATLHKSMELPHPTLTLTGPSGGTSAVTSMAPTIQRSATPRAIRNKSHDGLPNSTLPDCKNPFKMMMAAGQRHYSADMSSAQQPEHYSGYPRQRLGSNEPGPKSPYRSGPGGMLSPSSGLQGYGDGSLSPRTDSLGSPDGFARSNPCGYQAAGSPSPIHGNNRTPMSPPGVMIHGSPATQLSCAMAGRTNTPLSPSVPNKSPIMKKTHCNVSYPPNMDMTRAVFHHKPQSAPHPVPPPVMPPTCAVQKKQMTSEKDPLGILDPIPSKPVIQSPMTNPSPSNFQPNAHSQVPMMNVNIPPAIVPLPSNLPLPTVKPGPVSHGGHMQRTQHGTATSISPSPVTSPVHMSGPALGRMEASPQRSRSSSTSSEHGSFAMPSGPQVPCGSIKVPPRSPRSSMGSPRPTMPSSPSSKPDTLHQYKDPNQVLSGMNNVISSQHNSMFPPASGSSAPQKNHPGLLGMPLNQIFNQHNSASFPASSLLSAAAKAQLANQNKLGGSSGGIGGSGAGMGVGTGMGAGAVGMGSGSSGLATGSNNGNGGSGMPCPLGGGNSGSRGVEGPNTLNPMLPPSSTILMPMPEGQSGRAALRDKLMAQQRDPLRKRKQPPNAISHGNMVFGMMKPDMSGPRPTCPPPEQMRKVARLGGLPPNTSMAQLLQSMSNQGSHMARGSRPLPAVGPSQMHFGEGPVPPGMTQQSMQLQQRLHSQSDPMHCPSMESGAQGPQTPFPGMINQMQATAMGNCGPLAQSGQVPLGHPSMGHPSTHSQQLSHVHQQQQGIPHGHIRPNLSCMVPNSNDASCAQAMSDTGNAAALNCSIGNPQIGSIMSSTEHMYQQHQLHPALQSMHRVSPYQTQGHTYSETSFPVNNASNNMVCLYQDYQGCMPDGTPISHTQMSSQSGVTSLPAEPGMFQEGQQELRGQNEVTAAGAGGQGSEQLSGASTEVVDALYRTAVNTANKGMQVGITTTTVGSSGTQASPVPALRAMTAFTASIGEPHGLPHAVNAVIHGPRGHEGANVLVQPCARPPPPTRNDRARRSSEQGKCTPDSTDTHDYFRSPGQQWEDPGHAHWRGDEFLECSAQVQSSPCSDGGERAASGTDANPQCHESSEPAGDGKPGNFRYNQLPLHVNFKERLEQTVERCAHINGGPPLCVRGSYNEPLTGDDQSPSSSTSLEGPLLKDYAHFNGHFNGHCAPSPSDTKSLSSEEELRHPDSPSAELLHYRPRGFNVGELVWPIKGFPPWPNKLVGEEHGRNPSMQLSDQAKVEPEKLKTLTQDLEALNRAAKRNRIAGKLNNHLEAAIQEAMSELDKMSGTVHPMSSRERERQMKLPKPKRRKISR</sequence>
<feature type="region of interest" description="Disordered" evidence="1">
    <location>
        <begin position="150"/>
        <end position="173"/>
    </location>
</feature>
<evidence type="ECO:0000313" key="4">
    <source>
        <dbReference type="Proteomes" id="UP001274896"/>
    </source>
</evidence>
<feature type="region of interest" description="Disordered" evidence="1">
    <location>
        <begin position="189"/>
        <end position="291"/>
    </location>
</feature>
<name>A0AAE0RL78_9TELE</name>
<dbReference type="GO" id="GO:0010369">
    <property type="term" value="C:chromocenter"/>
    <property type="evidence" value="ECO:0007669"/>
    <property type="project" value="TreeGrafter"/>
</dbReference>
<accession>A0AAE0RL78</accession>
<dbReference type="PANTHER" id="PTHR16112:SF18">
    <property type="entry name" value="METHYL-CPG-BINDING DOMAIN PROTEIN 5"/>
    <property type="match status" value="1"/>
</dbReference>
<evidence type="ECO:0000259" key="2">
    <source>
        <dbReference type="PROSITE" id="PS50982"/>
    </source>
</evidence>
<reference evidence="3" key="1">
    <citation type="submission" date="2023-06" db="EMBL/GenBank/DDBJ databases">
        <title>Male Hemibagrus guttatus genome.</title>
        <authorList>
            <person name="Bian C."/>
        </authorList>
    </citation>
    <scope>NUCLEOTIDE SEQUENCE</scope>
    <source>
        <strain evidence="3">Male_cb2023</strain>
        <tissue evidence="3">Muscle</tissue>
    </source>
</reference>
<feature type="region of interest" description="Disordered" evidence="1">
    <location>
        <begin position="1417"/>
        <end position="1445"/>
    </location>
</feature>
<dbReference type="SUPFAM" id="SSF63748">
    <property type="entry name" value="Tudor/PWWP/MBT"/>
    <property type="match status" value="1"/>
</dbReference>
<keyword evidence="4" id="KW-1185">Reference proteome</keyword>
<feature type="compositionally biased region" description="Polar residues" evidence="1">
    <location>
        <begin position="1270"/>
        <end position="1280"/>
    </location>
</feature>
<comment type="caution">
    <text evidence="3">The sequence shown here is derived from an EMBL/GenBank/DDBJ whole genome shotgun (WGS) entry which is preliminary data.</text>
</comment>
<feature type="region of interest" description="Disordered" evidence="1">
    <location>
        <begin position="1124"/>
        <end position="1175"/>
    </location>
</feature>
<dbReference type="GO" id="GO:0003677">
    <property type="term" value="F:DNA binding"/>
    <property type="evidence" value="ECO:0007669"/>
    <property type="project" value="InterPro"/>
</dbReference>
<organism evidence="3 4">
    <name type="scientific">Hemibagrus guttatus</name>
    <dbReference type="NCBI Taxonomy" id="175788"/>
    <lineage>
        <taxon>Eukaryota</taxon>
        <taxon>Metazoa</taxon>
        <taxon>Chordata</taxon>
        <taxon>Craniata</taxon>
        <taxon>Vertebrata</taxon>
        <taxon>Euteleostomi</taxon>
        <taxon>Actinopterygii</taxon>
        <taxon>Neopterygii</taxon>
        <taxon>Teleostei</taxon>
        <taxon>Ostariophysi</taxon>
        <taxon>Siluriformes</taxon>
        <taxon>Bagridae</taxon>
        <taxon>Hemibagrus</taxon>
    </lineage>
</organism>
<feature type="domain" description="MBD" evidence="2">
    <location>
        <begin position="11"/>
        <end position="88"/>
    </location>
</feature>
<feature type="compositionally biased region" description="Basic and acidic residues" evidence="1">
    <location>
        <begin position="1"/>
        <end position="12"/>
    </location>
</feature>